<evidence type="ECO:0000256" key="4">
    <source>
        <dbReference type="ARBA" id="ARBA00022989"/>
    </source>
</evidence>
<evidence type="ECO:0000313" key="9">
    <source>
        <dbReference type="EMBL" id="QAY71095.1"/>
    </source>
</evidence>
<dbReference type="GO" id="GO:0005886">
    <property type="term" value="C:plasma membrane"/>
    <property type="evidence" value="ECO:0007669"/>
    <property type="project" value="UniProtKB-SubCell"/>
</dbReference>
<evidence type="ECO:0000256" key="7">
    <source>
        <dbReference type="SAM" id="Phobius"/>
    </source>
</evidence>
<keyword evidence="3 7" id="KW-0812">Transmembrane</keyword>
<feature type="region of interest" description="Disordered" evidence="6">
    <location>
        <begin position="1"/>
        <end position="23"/>
    </location>
</feature>
<proteinExistence type="predicted"/>
<dbReference type="Pfam" id="PF11700">
    <property type="entry name" value="ATG22"/>
    <property type="match status" value="1"/>
</dbReference>
<feature type="transmembrane region" description="Helical" evidence="7">
    <location>
        <begin position="438"/>
        <end position="459"/>
    </location>
</feature>
<evidence type="ECO:0000313" key="10">
    <source>
        <dbReference type="Proteomes" id="UP000292118"/>
    </source>
</evidence>
<dbReference type="InterPro" id="IPR024671">
    <property type="entry name" value="Atg22-like"/>
</dbReference>
<feature type="domain" description="Major facilitator superfamily (MFS) profile" evidence="8">
    <location>
        <begin position="275"/>
        <end position="469"/>
    </location>
</feature>
<gene>
    <name evidence="9" type="ORF">ET471_14505</name>
</gene>
<keyword evidence="10" id="KW-1185">Reference proteome</keyword>
<evidence type="ECO:0000256" key="3">
    <source>
        <dbReference type="ARBA" id="ARBA00022692"/>
    </source>
</evidence>
<dbReference type="PROSITE" id="PS50850">
    <property type="entry name" value="MFS"/>
    <property type="match status" value="1"/>
</dbReference>
<dbReference type="InterPro" id="IPR050495">
    <property type="entry name" value="ATG22/LtaA_families"/>
</dbReference>
<keyword evidence="4 7" id="KW-1133">Transmembrane helix</keyword>
<dbReference type="GO" id="GO:0022857">
    <property type="term" value="F:transmembrane transporter activity"/>
    <property type="evidence" value="ECO:0007669"/>
    <property type="project" value="InterPro"/>
</dbReference>
<dbReference type="Gene3D" id="1.20.1250.20">
    <property type="entry name" value="MFS general substrate transporter like domains"/>
    <property type="match status" value="2"/>
</dbReference>
<evidence type="ECO:0000256" key="1">
    <source>
        <dbReference type="ARBA" id="ARBA00004651"/>
    </source>
</evidence>
<comment type="subcellular location">
    <subcellularLocation>
        <location evidence="1">Cell membrane</location>
        <topology evidence="1">Multi-pass membrane protein</topology>
    </subcellularLocation>
</comment>
<reference evidence="9 10" key="1">
    <citation type="submission" date="2019-01" db="EMBL/GenBank/DDBJ databases">
        <title>Genome sequencing of strain FW10M-9.</title>
        <authorList>
            <person name="Heo J."/>
            <person name="Kim S.-J."/>
            <person name="Kim J.-S."/>
            <person name="Hong S.-B."/>
            <person name="Kwon S.-W."/>
        </authorList>
    </citation>
    <scope>NUCLEOTIDE SEQUENCE [LARGE SCALE GENOMIC DNA]</scope>
    <source>
        <strain evidence="9 10">FW10M-9</strain>
    </source>
</reference>
<sequence>MTPMSEPSPATGSSSATENAAPVRPVTGLELQRGGPVAPRKVWSWAAFDWAMQPFNTVILTFVFTAMYLVSETFVDPAVVEAQGMDAAIAQLSSGLGLATTIGGVVIALVAPILGQWADSSGRRKTWLFWSTLALLGSMAALWFVEADPSFFWLGAGLIALGAVLNQVSETNYNAMIVSVATPTTIGRVSGLGWGLGYSGGVLALILIAVGDLTDLAPLDAANGMTYRWIAVAGVVWGVVFGWPLFKNVPEVVVETRPRLGFFQAYVGLFRTVQNLFRTSRTTFWFMVSSAVFRDGLSGVFTFGAIIASAAFGFSGLEVLVFGIAANLVAGISTIAVGRLDDRLGARRVIIGALSILVVTGLLIVALHSLGPIVFWIGGLLLCCTVGPAQSASRSYLARQIPAGHESEMFALYATTGKAASFMAPAMWTLFITITGHTIWGTLGILLVILVGLVLFLTLRGEQEQAPAA</sequence>
<evidence type="ECO:0000256" key="5">
    <source>
        <dbReference type="ARBA" id="ARBA00023136"/>
    </source>
</evidence>
<keyword evidence="5 7" id="KW-0472">Membrane</keyword>
<feature type="compositionally biased region" description="Polar residues" evidence="6">
    <location>
        <begin position="8"/>
        <end position="18"/>
    </location>
</feature>
<dbReference type="OrthoDB" id="9768783at2"/>
<feature type="transmembrane region" description="Helical" evidence="7">
    <location>
        <begin position="189"/>
        <end position="209"/>
    </location>
</feature>
<feature type="transmembrane region" description="Helical" evidence="7">
    <location>
        <begin position="229"/>
        <end position="246"/>
    </location>
</feature>
<dbReference type="PANTHER" id="PTHR23519:SF1">
    <property type="entry name" value="AUTOPHAGY-RELATED PROTEIN 22"/>
    <property type="match status" value="1"/>
</dbReference>
<feature type="transmembrane region" description="Helical" evidence="7">
    <location>
        <begin position="50"/>
        <end position="69"/>
    </location>
</feature>
<feature type="transmembrane region" description="Helical" evidence="7">
    <location>
        <begin position="373"/>
        <end position="389"/>
    </location>
</feature>
<organism evidence="9 10">
    <name type="scientific">Xylanimonas protaetiae</name>
    <dbReference type="NCBI Taxonomy" id="2509457"/>
    <lineage>
        <taxon>Bacteria</taxon>
        <taxon>Bacillati</taxon>
        <taxon>Actinomycetota</taxon>
        <taxon>Actinomycetes</taxon>
        <taxon>Micrococcales</taxon>
        <taxon>Promicromonosporaceae</taxon>
        <taxon>Xylanimonas</taxon>
    </lineage>
</organism>
<feature type="transmembrane region" description="Helical" evidence="7">
    <location>
        <begin position="410"/>
        <end position="432"/>
    </location>
</feature>
<feature type="transmembrane region" description="Helical" evidence="7">
    <location>
        <begin position="151"/>
        <end position="168"/>
    </location>
</feature>
<dbReference type="Proteomes" id="UP000292118">
    <property type="component" value="Chromosome"/>
</dbReference>
<dbReference type="SUPFAM" id="SSF103473">
    <property type="entry name" value="MFS general substrate transporter"/>
    <property type="match status" value="1"/>
</dbReference>
<protein>
    <submittedName>
        <fullName evidence="9">MFS transporter</fullName>
    </submittedName>
</protein>
<feature type="transmembrane region" description="Helical" evidence="7">
    <location>
        <begin position="89"/>
        <end position="115"/>
    </location>
</feature>
<evidence type="ECO:0000256" key="6">
    <source>
        <dbReference type="SAM" id="MobiDB-lite"/>
    </source>
</evidence>
<name>A0A4P6F6M8_9MICO</name>
<dbReference type="AlphaFoldDB" id="A0A4P6F6M8"/>
<dbReference type="PANTHER" id="PTHR23519">
    <property type="entry name" value="AUTOPHAGY-RELATED PROTEIN 22"/>
    <property type="match status" value="1"/>
</dbReference>
<dbReference type="InterPro" id="IPR036259">
    <property type="entry name" value="MFS_trans_sf"/>
</dbReference>
<feature type="transmembrane region" description="Helical" evidence="7">
    <location>
        <begin position="127"/>
        <end position="145"/>
    </location>
</feature>
<feature type="transmembrane region" description="Helical" evidence="7">
    <location>
        <begin position="284"/>
        <end position="313"/>
    </location>
</feature>
<accession>A0A4P6F6M8</accession>
<evidence type="ECO:0000259" key="8">
    <source>
        <dbReference type="PROSITE" id="PS50850"/>
    </source>
</evidence>
<keyword evidence="2" id="KW-0813">Transport</keyword>
<dbReference type="KEGG" id="xya:ET471_14505"/>
<feature type="transmembrane region" description="Helical" evidence="7">
    <location>
        <begin position="319"/>
        <end position="337"/>
    </location>
</feature>
<evidence type="ECO:0000256" key="2">
    <source>
        <dbReference type="ARBA" id="ARBA00022448"/>
    </source>
</evidence>
<feature type="transmembrane region" description="Helical" evidence="7">
    <location>
        <begin position="349"/>
        <end position="367"/>
    </location>
</feature>
<dbReference type="InterPro" id="IPR020846">
    <property type="entry name" value="MFS_dom"/>
</dbReference>
<dbReference type="EMBL" id="CP035493">
    <property type="protein sequence ID" value="QAY71095.1"/>
    <property type="molecule type" value="Genomic_DNA"/>
</dbReference>